<dbReference type="Proteomes" id="UP000294927">
    <property type="component" value="Unassembled WGS sequence"/>
</dbReference>
<dbReference type="AlphaFoldDB" id="A0A4R7V620"/>
<organism evidence="2 3">
    <name type="scientific">Actinophytocola oryzae</name>
    <dbReference type="NCBI Taxonomy" id="502181"/>
    <lineage>
        <taxon>Bacteria</taxon>
        <taxon>Bacillati</taxon>
        <taxon>Actinomycetota</taxon>
        <taxon>Actinomycetes</taxon>
        <taxon>Pseudonocardiales</taxon>
        <taxon>Pseudonocardiaceae</taxon>
    </lineage>
</organism>
<protein>
    <submittedName>
        <fullName evidence="2">Uncharacterized protein</fullName>
    </submittedName>
</protein>
<name>A0A4R7V620_9PSEU</name>
<sequence>MIAVVAGVLALVLVAGCGVVIGRGGVGDLVARLNPMAKLAVFGVVLVLVAATGWTLGSVVGPVGDQPVPSAPSGTGHGDSGHGG</sequence>
<evidence type="ECO:0000313" key="3">
    <source>
        <dbReference type="Proteomes" id="UP000294927"/>
    </source>
</evidence>
<evidence type="ECO:0000256" key="1">
    <source>
        <dbReference type="SAM" id="Phobius"/>
    </source>
</evidence>
<keyword evidence="1" id="KW-1133">Transmembrane helix</keyword>
<proteinExistence type="predicted"/>
<accession>A0A4R7V620</accession>
<comment type="caution">
    <text evidence="2">The sequence shown here is derived from an EMBL/GenBank/DDBJ whole genome shotgun (WGS) entry which is preliminary data.</text>
</comment>
<dbReference type="RefSeq" id="WP_133906693.1">
    <property type="nucleotide sequence ID" value="NZ_SOCP01000014.1"/>
</dbReference>
<feature type="transmembrane region" description="Helical" evidence="1">
    <location>
        <begin position="41"/>
        <end position="60"/>
    </location>
</feature>
<gene>
    <name evidence="2" type="ORF">CLV71_114174</name>
</gene>
<keyword evidence="3" id="KW-1185">Reference proteome</keyword>
<keyword evidence="1" id="KW-0472">Membrane</keyword>
<keyword evidence="1" id="KW-0812">Transmembrane</keyword>
<reference evidence="2 3" key="1">
    <citation type="submission" date="2019-03" db="EMBL/GenBank/DDBJ databases">
        <title>Genomic Encyclopedia of Archaeal and Bacterial Type Strains, Phase II (KMG-II): from individual species to whole genera.</title>
        <authorList>
            <person name="Goeker M."/>
        </authorList>
    </citation>
    <scope>NUCLEOTIDE SEQUENCE [LARGE SCALE GENOMIC DNA]</scope>
    <source>
        <strain evidence="2 3">DSM 45499</strain>
    </source>
</reference>
<evidence type="ECO:0000313" key="2">
    <source>
        <dbReference type="EMBL" id="TDV44264.1"/>
    </source>
</evidence>
<dbReference type="EMBL" id="SOCP01000014">
    <property type="protein sequence ID" value="TDV44264.1"/>
    <property type="molecule type" value="Genomic_DNA"/>
</dbReference>